<keyword evidence="1" id="KW-0812">Transmembrane</keyword>
<protein>
    <submittedName>
        <fullName evidence="2">Uncharacterized protein</fullName>
    </submittedName>
</protein>
<comment type="caution">
    <text evidence="2">The sequence shown here is derived from an EMBL/GenBank/DDBJ whole genome shotgun (WGS) entry which is preliminary data.</text>
</comment>
<evidence type="ECO:0000313" key="2">
    <source>
        <dbReference type="EMBL" id="PTF67597.1"/>
    </source>
</evidence>
<dbReference type="AlphaFoldDB" id="A0A2T4LVS4"/>
<feature type="transmembrane region" description="Helical" evidence="1">
    <location>
        <begin position="45"/>
        <end position="64"/>
    </location>
</feature>
<feature type="transmembrane region" description="Helical" evidence="1">
    <location>
        <begin position="76"/>
        <end position="93"/>
    </location>
</feature>
<sequence>MNTLYFGETLEGTGQAEDYRLKLSPKKVSQQYEILNNKIAMKKSIAIDFFIANLSMFFTPFKLLKRCYFHLNRFNIILHAYFPLYFLFLSVVLI</sequence>
<proteinExistence type="predicted"/>
<reference evidence="2 3" key="1">
    <citation type="journal article" date="2016" name="Front. Microbiol.">
        <title>Comprehensive Phylogenetic Analysis of Bovine Non-aureus Staphylococci Species Based on Whole-Genome Sequencing.</title>
        <authorList>
            <person name="Naushad S."/>
            <person name="Barkema H.W."/>
            <person name="Luby C."/>
            <person name="Condas L.A."/>
            <person name="Nobrega D.B."/>
            <person name="Carson D.A."/>
            <person name="De Buck J."/>
        </authorList>
    </citation>
    <scope>NUCLEOTIDE SEQUENCE [LARGE SCALE GENOMIC DNA]</scope>
    <source>
        <strain evidence="2 3">SNUC 3829</strain>
    </source>
</reference>
<organism evidence="2 3">
    <name type="scientific">Staphylococcus cohnii</name>
    <dbReference type="NCBI Taxonomy" id="29382"/>
    <lineage>
        <taxon>Bacteria</taxon>
        <taxon>Bacillati</taxon>
        <taxon>Bacillota</taxon>
        <taxon>Bacilli</taxon>
        <taxon>Bacillales</taxon>
        <taxon>Staphylococcaceae</taxon>
        <taxon>Staphylococcus</taxon>
        <taxon>Staphylococcus cohnii species complex</taxon>
    </lineage>
</organism>
<name>A0A2T4LVS4_9STAP</name>
<gene>
    <name evidence="2" type="ORF">BUY34_00800</name>
</gene>
<evidence type="ECO:0000256" key="1">
    <source>
        <dbReference type="SAM" id="Phobius"/>
    </source>
</evidence>
<accession>A0A2T4LVS4</accession>
<dbReference type="EMBL" id="PYZR01000004">
    <property type="protein sequence ID" value="PTF67597.1"/>
    <property type="molecule type" value="Genomic_DNA"/>
</dbReference>
<evidence type="ECO:0000313" key="3">
    <source>
        <dbReference type="Proteomes" id="UP000241208"/>
    </source>
</evidence>
<keyword evidence="1" id="KW-1133">Transmembrane helix</keyword>
<keyword evidence="1" id="KW-0472">Membrane</keyword>
<dbReference type="Proteomes" id="UP000241208">
    <property type="component" value="Unassembled WGS sequence"/>
</dbReference>